<dbReference type="PANTHER" id="PTHR11108:SF1">
    <property type="entry name" value="FERROCHELATASE, MITOCHONDRIAL"/>
    <property type="match status" value="1"/>
</dbReference>
<name>A0A4Q7N9H3_9BURK</name>
<feature type="binding site" evidence="9">
    <location>
        <position position="290"/>
    </location>
    <ligand>
        <name>Fe(2+)</name>
        <dbReference type="ChEBI" id="CHEBI:29033"/>
    </ligand>
</feature>
<dbReference type="InterPro" id="IPR001015">
    <property type="entry name" value="Ferrochelatase"/>
</dbReference>
<dbReference type="RefSeq" id="WP_130361700.1">
    <property type="nucleotide sequence ID" value="NZ_SGXC01000003.1"/>
</dbReference>
<dbReference type="InterPro" id="IPR033644">
    <property type="entry name" value="Ferrochelatase_C"/>
</dbReference>
<gene>
    <name evidence="9" type="primary">hemH</name>
    <name evidence="11" type="ORF">EV675_5407</name>
</gene>
<evidence type="ECO:0000313" key="12">
    <source>
        <dbReference type="Proteomes" id="UP000292445"/>
    </source>
</evidence>
<keyword evidence="5 9" id="KW-0350">Heme biosynthesis</keyword>
<keyword evidence="12" id="KW-1185">Reference proteome</keyword>
<accession>A0A4Q7N9H3</accession>
<dbReference type="CDD" id="cd00419">
    <property type="entry name" value="Ferrochelatase_C"/>
    <property type="match status" value="1"/>
</dbReference>
<dbReference type="GO" id="GO:0005737">
    <property type="term" value="C:cytoplasm"/>
    <property type="evidence" value="ECO:0007669"/>
    <property type="project" value="UniProtKB-SubCell"/>
</dbReference>
<dbReference type="GO" id="GO:0006783">
    <property type="term" value="P:heme biosynthetic process"/>
    <property type="evidence" value="ECO:0007669"/>
    <property type="project" value="UniProtKB-UniRule"/>
</dbReference>
<proteinExistence type="inferred from homology"/>
<feature type="binding site" evidence="9">
    <location>
        <position position="209"/>
    </location>
    <ligand>
        <name>Fe(2+)</name>
        <dbReference type="ChEBI" id="CHEBI:29033"/>
    </ligand>
</feature>
<comment type="catalytic activity">
    <reaction evidence="9 10">
        <text>heme b + 2 H(+) = protoporphyrin IX + Fe(2+)</text>
        <dbReference type="Rhea" id="RHEA:22584"/>
        <dbReference type="ChEBI" id="CHEBI:15378"/>
        <dbReference type="ChEBI" id="CHEBI:29033"/>
        <dbReference type="ChEBI" id="CHEBI:57306"/>
        <dbReference type="ChEBI" id="CHEBI:60344"/>
        <dbReference type="EC" id="4.98.1.1"/>
    </reaction>
</comment>
<evidence type="ECO:0000256" key="1">
    <source>
        <dbReference type="ARBA" id="ARBA00007718"/>
    </source>
</evidence>
<comment type="catalytic activity">
    <reaction evidence="8">
        <text>Fe-coproporphyrin III + 2 H(+) = coproporphyrin III + Fe(2+)</text>
        <dbReference type="Rhea" id="RHEA:49572"/>
        <dbReference type="ChEBI" id="CHEBI:15378"/>
        <dbReference type="ChEBI" id="CHEBI:29033"/>
        <dbReference type="ChEBI" id="CHEBI:68438"/>
        <dbReference type="ChEBI" id="CHEBI:131725"/>
        <dbReference type="EC" id="4.99.1.9"/>
    </reaction>
    <physiologicalReaction direction="right-to-left" evidence="8">
        <dbReference type="Rhea" id="RHEA:49574"/>
    </physiologicalReaction>
</comment>
<dbReference type="SUPFAM" id="SSF53800">
    <property type="entry name" value="Chelatase"/>
    <property type="match status" value="1"/>
</dbReference>
<dbReference type="FunFam" id="3.40.50.1400:FF:000002">
    <property type="entry name" value="Ferrochelatase"/>
    <property type="match status" value="1"/>
</dbReference>
<dbReference type="HAMAP" id="MF_00323">
    <property type="entry name" value="Ferrochelatase"/>
    <property type="match status" value="1"/>
</dbReference>
<dbReference type="AlphaFoldDB" id="A0A4Q7N9H3"/>
<dbReference type="EMBL" id="SGXC01000003">
    <property type="protein sequence ID" value="RZS78750.1"/>
    <property type="molecule type" value="Genomic_DNA"/>
</dbReference>
<evidence type="ECO:0000256" key="5">
    <source>
        <dbReference type="ARBA" id="ARBA00023133"/>
    </source>
</evidence>
<keyword evidence="2 9" id="KW-0963">Cytoplasm</keyword>
<evidence type="ECO:0000256" key="7">
    <source>
        <dbReference type="ARBA" id="ARBA00023244"/>
    </source>
</evidence>
<dbReference type="Proteomes" id="UP000292445">
    <property type="component" value="Unassembled WGS sequence"/>
</dbReference>
<evidence type="ECO:0000256" key="3">
    <source>
        <dbReference type="ARBA" id="ARBA00022723"/>
    </source>
</evidence>
<evidence type="ECO:0000256" key="6">
    <source>
        <dbReference type="ARBA" id="ARBA00023239"/>
    </source>
</evidence>
<dbReference type="Gene3D" id="3.40.50.1400">
    <property type="match status" value="2"/>
</dbReference>
<dbReference type="EC" id="4.98.1.1" evidence="9 10"/>
<organism evidence="11 12">
    <name type="scientific">Pigmentiphaga kullae</name>
    <dbReference type="NCBI Taxonomy" id="151784"/>
    <lineage>
        <taxon>Bacteria</taxon>
        <taxon>Pseudomonadati</taxon>
        <taxon>Pseudomonadota</taxon>
        <taxon>Betaproteobacteria</taxon>
        <taxon>Burkholderiales</taxon>
        <taxon>Alcaligenaceae</taxon>
        <taxon>Pigmentiphaga</taxon>
    </lineage>
</organism>
<evidence type="ECO:0000313" key="11">
    <source>
        <dbReference type="EMBL" id="RZS78750.1"/>
    </source>
</evidence>
<reference evidence="11 12" key="1">
    <citation type="submission" date="2019-02" db="EMBL/GenBank/DDBJ databases">
        <title>Genomic Encyclopedia of Type Strains, Phase IV (KMG-IV): sequencing the most valuable type-strain genomes for metagenomic binning, comparative biology and taxonomic classification.</title>
        <authorList>
            <person name="Goeker M."/>
        </authorList>
    </citation>
    <scope>NUCLEOTIDE SEQUENCE [LARGE SCALE GENOMIC DNA]</scope>
    <source>
        <strain evidence="11 12">K24</strain>
    </source>
</reference>
<evidence type="ECO:0000256" key="2">
    <source>
        <dbReference type="ARBA" id="ARBA00022490"/>
    </source>
</evidence>
<protein>
    <recommendedName>
        <fullName evidence="9 10">Ferrochelatase</fullName>
        <ecNumber evidence="9 10">4.98.1.1</ecNumber>
    </recommendedName>
    <alternativeName>
        <fullName evidence="9">Heme synthase</fullName>
    </alternativeName>
    <alternativeName>
        <fullName evidence="9">Protoheme ferro-lyase</fullName>
    </alternativeName>
</protein>
<dbReference type="NCBIfam" id="TIGR00109">
    <property type="entry name" value="hemH"/>
    <property type="match status" value="1"/>
</dbReference>
<comment type="caution">
    <text evidence="11">The sequence shown here is derived from an EMBL/GenBank/DDBJ whole genome shotgun (WGS) entry which is preliminary data.</text>
</comment>
<comment type="subcellular location">
    <subcellularLocation>
        <location evidence="9 10">Cytoplasm</location>
    </subcellularLocation>
</comment>
<dbReference type="OrthoDB" id="9809741at2"/>
<keyword evidence="3 9" id="KW-0479">Metal-binding</keyword>
<dbReference type="InterPro" id="IPR033659">
    <property type="entry name" value="Ferrochelatase_N"/>
</dbReference>
<dbReference type="PANTHER" id="PTHR11108">
    <property type="entry name" value="FERROCHELATASE"/>
    <property type="match status" value="1"/>
</dbReference>
<sequence>MRFLPEPSPSSHHPTRTGLLLVNLGTPDAPTASAVRRYLAEFLSDPRVVEIPRLVWLPILYGLVLTLRPRDAAARYASVWTSEGSPLLAWSRRQAEGLSRELSDRGLGVEVALAMRYGNPSLEAGIAALRENGCERILVLPLYPQYAASTTAAVSDAVGACLARLRNVPEIRYVRDFHADPGYIEAMAVRILDFWRDKGRGRKLVLSFHGLPKRSIALGDPYHQQCLETGRLLAERLSLYAEQVEVTFQSRFGAAEWLQPYTEPRLKELAKSGVSDVDVFCPGFVADCIETLEEIAVQGKEAFLLAGGRQLRYIDALNDSAAWMKALANLAERHMQGWITRPVARQPADAAHAAVLLQRKNDTTPATDQ</sequence>
<evidence type="ECO:0000256" key="10">
    <source>
        <dbReference type="RuleBase" id="RU000607"/>
    </source>
</evidence>
<dbReference type="PROSITE" id="PS00534">
    <property type="entry name" value="FERROCHELATASE"/>
    <property type="match status" value="1"/>
</dbReference>
<dbReference type="CDD" id="cd03411">
    <property type="entry name" value="Ferrochelatase_N"/>
    <property type="match status" value="1"/>
</dbReference>
<evidence type="ECO:0000256" key="9">
    <source>
        <dbReference type="HAMAP-Rule" id="MF_00323"/>
    </source>
</evidence>
<keyword evidence="7 9" id="KW-0627">Porphyrin biosynthesis</keyword>
<dbReference type="Pfam" id="PF00762">
    <property type="entry name" value="Ferrochelatase"/>
    <property type="match status" value="1"/>
</dbReference>
<dbReference type="InterPro" id="IPR019772">
    <property type="entry name" value="Ferrochelatase_AS"/>
</dbReference>
<comment type="similarity">
    <text evidence="1 9 10">Belongs to the ferrochelatase family.</text>
</comment>
<comment type="function">
    <text evidence="9 10">Catalyzes the ferrous insertion into protoporphyrin IX.</text>
</comment>
<dbReference type="GO" id="GO:0004325">
    <property type="term" value="F:ferrochelatase activity"/>
    <property type="evidence" value="ECO:0007669"/>
    <property type="project" value="UniProtKB-UniRule"/>
</dbReference>
<evidence type="ECO:0000256" key="8">
    <source>
        <dbReference type="ARBA" id="ARBA00024536"/>
    </source>
</evidence>
<evidence type="ECO:0000256" key="4">
    <source>
        <dbReference type="ARBA" id="ARBA00023004"/>
    </source>
</evidence>
<keyword evidence="6 9" id="KW-0456">Lyase</keyword>
<dbReference type="UniPathway" id="UPA00252">
    <property type="reaction ID" value="UER00325"/>
</dbReference>
<comment type="pathway">
    <text evidence="9 10">Porphyrin-containing compound metabolism; protoheme biosynthesis; protoheme from protoporphyrin-IX: step 1/1.</text>
</comment>
<dbReference type="GO" id="GO:0046872">
    <property type="term" value="F:metal ion binding"/>
    <property type="evidence" value="ECO:0007669"/>
    <property type="project" value="UniProtKB-KW"/>
</dbReference>
<keyword evidence="4 9" id="KW-0408">Iron</keyword>